<dbReference type="SUPFAM" id="SSF52540">
    <property type="entry name" value="P-loop containing nucleoside triphosphate hydrolases"/>
    <property type="match status" value="1"/>
</dbReference>
<keyword evidence="7" id="KW-1185">Reference proteome</keyword>
<sequence>MLVERDHIGIFGKMNSGKSTLMNLLTQQETSIVDSTPGTTADTKITLQEIHGMGPVKLFDTAGLDEGTGLGEKKKKKVLSTLKECDLVLLIIDPSTDEFETEALVLEEARQLDKQLLVIYNLFQAVDEEKIANVERELPYIQFHHKLRITANNPAFRQPLLEFILGNFESKNQQLELLPFVEKDQFYILNIPMDEETPPGRYLRPQAMAEEYITRHWAFPVSYRMDLGKARSGDPSERKRWDDFLGSLQRRPKAIVTDSQAMDIMKDWAPDDMLLTTFSIMMINYVSRGKLNGFHEGINALEHIKAGDRILIAEACNHSRIKEDIGIVQIPRYIQQHFPGVEVEHNFGREFQENKELEKYSLVIHCGGCMISGQKMQARIRDLEAIGIPFTNYGIFLSYIQGRKSLDRVMVPWR</sequence>
<dbReference type="InterPro" id="IPR005225">
    <property type="entry name" value="Small_GTP-bd"/>
</dbReference>
<dbReference type="Proteomes" id="UP000396862">
    <property type="component" value="Unassembled WGS sequence"/>
</dbReference>
<dbReference type="Gene3D" id="3.40.50.11410">
    <property type="match status" value="1"/>
</dbReference>
<feature type="domain" description="Hydrogen maturase F dimerization" evidence="2">
    <location>
        <begin position="242"/>
        <end position="283"/>
    </location>
</feature>
<dbReference type="InterPro" id="IPR040644">
    <property type="entry name" value="HydF_tetramer"/>
</dbReference>
<dbReference type="GO" id="GO:0005525">
    <property type="term" value="F:GTP binding"/>
    <property type="evidence" value="ECO:0007669"/>
    <property type="project" value="InterPro"/>
</dbReference>
<comment type="caution">
    <text evidence="5">The sequence shown here is derived from an EMBL/GenBank/DDBJ whole genome shotgun (WGS) entry which is preliminary data.</text>
</comment>
<reference evidence="5 6" key="1">
    <citation type="submission" date="2018-03" db="EMBL/GenBank/DDBJ databases">
        <title>Genomic Encyclopedia of Archaeal and Bacterial Type Strains, Phase II (KMG-II): from individual species to whole genera.</title>
        <authorList>
            <person name="Goeker M."/>
        </authorList>
    </citation>
    <scope>NUCLEOTIDE SEQUENCE [LARGE SCALE GENOMIC DNA]</scope>
    <source>
        <strain evidence="5 6">DSM 27267</strain>
    </source>
</reference>
<dbReference type="Gene3D" id="3.40.50.11420">
    <property type="match status" value="1"/>
</dbReference>
<organism evidence="5 6">
    <name type="scientific">Prolixibacter denitrificans</name>
    <dbReference type="NCBI Taxonomy" id="1541063"/>
    <lineage>
        <taxon>Bacteria</taxon>
        <taxon>Pseudomonadati</taxon>
        <taxon>Bacteroidota</taxon>
        <taxon>Bacteroidia</taxon>
        <taxon>Marinilabiliales</taxon>
        <taxon>Prolixibacteraceae</taxon>
        <taxon>Prolixibacter</taxon>
    </lineage>
</organism>
<dbReference type="GO" id="GO:0030488">
    <property type="term" value="P:tRNA methylation"/>
    <property type="evidence" value="ECO:0007669"/>
    <property type="project" value="TreeGrafter"/>
</dbReference>
<dbReference type="Gene3D" id="3.40.50.300">
    <property type="entry name" value="P-loop containing nucleotide triphosphate hydrolases"/>
    <property type="match status" value="1"/>
</dbReference>
<dbReference type="GO" id="GO:0005737">
    <property type="term" value="C:cytoplasm"/>
    <property type="evidence" value="ECO:0007669"/>
    <property type="project" value="TreeGrafter"/>
</dbReference>
<dbReference type="EMBL" id="PYGC01000001">
    <property type="protein sequence ID" value="PSK85294.1"/>
    <property type="molecule type" value="Genomic_DNA"/>
</dbReference>
<feature type="domain" description="Hydrogen maturase F tetramerization" evidence="3">
    <location>
        <begin position="294"/>
        <end position="411"/>
    </location>
</feature>
<evidence type="ECO:0000259" key="3">
    <source>
        <dbReference type="Pfam" id="PF18133"/>
    </source>
</evidence>
<dbReference type="InterPro" id="IPR006073">
    <property type="entry name" value="GTP-bd"/>
</dbReference>
<reference evidence="4 7" key="2">
    <citation type="submission" date="2019-10" db="EMBL/GenBank/DDBJ databases">
        <title>Prolixibacter strains distinguished by the presence of nitrate reductase genes were adept at nitrate-dependent anaerobic corrosion of metallic iron and carbon steel.</title>
        <authorList>
            <person name="Iino T."/>
            <person name="Shono N."/>
            <person name="Ito K."/>
            <person name="Nakamura R."/>
            <person name="Sueoka K."/>
            <person name="Harayama S."/>
            <person name="Ohkuma M."/>
        </authorList>
    </citation>
    <scope>NUCLEOTIDE SEQUENCE [LARGE SCALE GENOMIC DNA]</scope>
    <source>
        <strain evidence="4 7">MIC1-1</strain>
    </source>
</reference>
<evidence type="ECO:0000313" key="7">
    <source>
        <dbReference type="Proteomes" id="UP000396862"/>
    </source>
</evidence>
<evidence type="ECO:0000259" key="1">
    <source>
        <dbReference type="Pfam" id="PF01926"/>
    </source>
</evidence>
<protein>
    <submittedName>
        <fullName evidence="4">GTP-binding protein</fullName>
    </submittedName>
    <submittedName>
        <fullName evidence="5">[FeFe] hydrogenase H-cluster maturation GTPase HydF</fullName>
    </submittedName>
</protein>
<dbReference type="PRINTS" id="PR00326">
    <property type="entry name" value="GTP1OBG"/>
</dbReference>
<dbReference type="InterPro" id="IPR041606">
    <property type="entry name" value="HydF_dimer"/>
</dbReference>
<evidence type="ECO:0000259" key="2">
    <source>
        <dbReference type="Pfam" id="PF18128"/>
    </source>
</evidence>
<evidence type="ECO:0000313" key="5">
    <source>
        <dbReference type="EMBL" id="PSK85294.1"/>
    </source>
</evidence>
<dbReference type="AlphaFoldDB" id="A0A2P8CK07"/>
<dbReference type="EMBL" id="BLAU01000001">
    <property type="protein sequence ID" value="GET19916.1"/>
    <property type="molecule type" value="Genomic_DNA"/>
</dbReference>
<dbReference type="GO" id="GO:0002098">
    <property type="term" value="P:tRNA wobble uridine modification"/>
    <property type="evidence" value="ECO:0007669"/>
    <property type="project" value="TreeGrafter"/>
</dbReference>
<dbReference type="CDD" id="cd00880">
    <property type="entry name" value="Era_like"/>
    <property type="match status" value="1"/>
</dbReference>
<accession>A0A2P8CK07</accession>
<dbReference type="Proteomes" id="UP000240621">
    <property type="component" value="Unassembled WGS sequence"/>
</dbReference>
<dbReference type="Pfam" id="PF18128">
    <property type="entry name" value="HydF_dimer"/>
    <property type="match status" value="1"/>
</dbReference>
<dbReference type="RefSeq" id="WP_106540350.1">
    <property type="nucleotide sequence ID" value="NZ_BLAU01000001.1"/>
</dbReference>
<proteinExistence type="predicted"/>
<dbReference type="PANTHER" id="PTHR42714">
    <property type="entry name" value="TRNA MODIFICATION GTPASE GTPBP3"/>
    <property type="match status" value="1"/>
</dbReference>
<evidence type="ECO:0000313" key="4">
    <source>
        <dbReference type="EMBL" id="GET19916.1"/>
    </source>
</evidence>
<evidence type="ECO:0000313" key="6">
    <source>
        <dbReference type="Proteomes" id="UP000240621"/>
    </source>
</evidence>
<dbReference type="OrthoDB" id="9811338at2"/>
<dbReference type="Pfam" id="PF01926">
    <property type="entry name" value="MMR_HSR1"/>
    <property type="match status" value="1"/>
</dbReference>
<dbReference type="InterPro" id="IPR027417">
    <property type="entry name" value="P-loop_NTPase"/>
</dbReference>
<dbReference type="PANTHER" id="PTHR42714:SF6">
    <property type="entry name" value="TRANSLATION INITIATION FACTOR IF-2"/>
    <property type="match status" value="1"/>
</dbReference>
<dbReference type="NCBIfam" id="TIGR00231">
    <property type="entry name" value="small_GTP"/>
    <property type="match status" value="1"/>
</dbReference>
<gene>
    <name evidence="5" type="ORF">CLV93_101247</name>
    <name evidence="4" type="ORF">JCM18694_01620</name>
</gene>
<feature type="domain" description="G" evidence="1">
    <location>
        <begin position="7"/>
        <end position="121"/>
    </location>
</feature>
<name>A0A2P8CK07_9BACT</name>
<dbReference type="Pfam" id="PF18133">
    <property type="entry name" value="HydF_tetramer"/>
    <property type="match status" value="1"/>
</dbReference>